<dbReference type="InterPro" id="IPR035669">
    <property type="entry name" value="SGNH_plant_lipase-like"/>
</dbReference>
<protein>
    <submittedName>
        <fullName evidence="5">GDSL-like Lipase/Acylhydrolase superfamily protein</fullName>
    </submittedName>
</protein>
<reference evidence="5 6" key="1">
    <citation type="journal article" date="2021" name="Nat. Commun.">
        <title>Incipient diploidization of the medicinal plant Perilla within 10,000 years.</title>
        <authorList>
            <person name="Zhang Y."/>
            <person name="Shen Q."/>
            <person name="Leng L."/>
            <person name="Zhang D."/>
            <person name="Chen S."/>
            <person name="Shi Y."/>
            <person name="Ning Z."/>
            <person name="Chen S."/>
        </authorList>
    </citation>
    <scope>NUCLEOTIDE SEQUENCE [LARGE SCALE GENOMIC DNA]</scope>
    <source>
        <strain evidence="6">cv. PC099</strain>
    </source>
</reference>
<comment type="similarity">
    <text evidence="1">Belongs to the 'GDSL' lipolytic enzyme family.</text>
</comment>
<organism evidence="5 6">
    <name type="scientific">Perilla frutescens var. hirtella</name>
    <name type="common">Perilla citriodora</name>
    <name type="synonym">Perilla setoyensis</name>
    <dbReference type="NCBI Taxonomy" id="608512"/>
    <lineage>
        <taxon>Eukaryota</taxon>
        <taxon>Viridiplantae</taxon>
        <taxon>Streptophyta</taxon>
        <taxon>Embryophyta</taxon>
        <taxon>Tracheophyta</taxon>
        <taxon>Spermatophyta</taxon>
        <taxon>Magnoliopsida</taxon>
        <taxon>eudicotyledons</taxon>
        <taxon>Gunneridae</taxon>
        <taxon>Pentapetalae</taxon>
        <taxon>asterids</taxon>
        <taxon>lamiids</taxon>
        <taxon>Lamiales</taxon>
        <taxon>Lamiaceae</taxon>
        <taxon>Nepetoideae</taxon>
        <taxon>Elsholtzieae</taxon>
        <taxon>Perilla</taxon>
    </lineage>
</organism>
<dbReference type="GO" id="GO:0016788">
    <property type="term" value="F:hydrolase activity, acting on ester bonds"/>
    <property type="evidence" value="ECO:0007669"/>
    <property type="project" value="InterPro"/>
</dbReference>
<keyword evidence="3" id="KW-0442">Lipid degradation</keyword>
<keyword evidence="2" id="KW-0378">Hydrolase</keyword>
<proteinExistence type="inferred from homology"/>
<dbReference type="PANTHER" id="PTHR45648:SF106">
    <property type="entry name" value="ANTHER-SPECIFIC PROLINE-RICH PROTEIN APG"/>
    <property type="match status" value="1"/>
</dbReference>
<keyword evidence="4" id="KW-0732">Signal</keyword>
<dbReference type="Proteomes" id="UP001190926">
    <property type="component" value="Unassembled WGS sequence"/>
</dbReference>
<accession>A0AAD4P172</accession>
<dbReference type="PANTHER" id="PTHR45648">
    <property type="entry name" value="GDSL LIPASE/ACYLHYDROLASE FAMILY PROTEIN (AFU_ORTHOLOGUE AFUA_4G14700)"/>
    <property type="match status" value="1"/>
</dbReference>
<dbReference type="EMBL" id="SDAM02001188">
    <property type="protein sequence ID" value="KAH6822804.1"/>
    <property type="molecule type" value="Genomic_DNA"/>
</dbReference>
<gene>
    <name evidence="5" type="ORF">C2S53_017100</name>
</gene>
<dbReference type="Gene3D" id="3.40.50.1110">
    <property type="entry name" value="SGNH hydrolase"/>
    <property type="match status" value="1"/>
</dbReference>
<feature type="signal peptide" evidence="4">
    <location>
        <begin position="1"/>
        <end position="28"/>
    </location>
</feature>
<dbReference type="GO" id="GO:0016042">
    <property type="term" value="P:lipid catabolic process"/>
    <property type="evidence" value="ECO:0007669"/>
    <property type="project" value="UniProtKB-KW"/>
</dbReference>
<dbReference type="Pfam" id="PF00657">
    <property type="entry name" value="Lipase_GDSL"/>
    <property type="match status" value="1"/>
</dbReference>
<evidence type="ECO:0000256" key="4">
    <source>
        <dbReference type="SAM" id="SignalP"/>
    </source>
</evidence>
<evidence type="ECO:0000256" key="3">
    <source>
        <dbReference type="ARBA" id="ARBA00022963"/>
    </source>
</evidence>
<keyword evidence="3" id="KW-0443">Lipid metabolism</keyword>
<evidence type="ECO:0000256" key="1">
    <source>
        <dbReference type="ARBA" id="ARBA00008668"/>
    </source>
</evidence>
<dbReference type="SUPFAM" id="SSF52266">
    <property type="entry name" value="SGNH hydrolase"/>
    <property type="match status" value="1"/>
</dbReference>
<comment type="caution">
    <text evidence="5">The sequence shown here is derived from an EMBL/GenBank/DDBJ whole genome shotgun (WGS) entry which is preliminary data.</text>
</comment>
<keyword evidence="6" id="KW-1185">Reference proteome</keyword>
<dbReference type="AlphaFoldDB" id="A0AAD4P172"/>
<dbReference type="InterPro" id="IPR036514">
    <property type="entry name" value="SGNH_hydro_sf"/>
</dbReference>
<evidence type="ECO:0000313" key="5">
    <source>
        <dbReference type="EMBL" id="KAH6822804.1"/>
    </source>
</evidence>
<name>A0AAD4P172_PERFH</name>
<feature type="chain" id="PRO_5042229923" evidence="4">
    <location>
        <begin position="29"/>
        <end position="364"/>
    </location>
</feature>
<dbReference type="CDD" id="cd01837">
    <property type="entry name" value="SGNH_plant_lipase_like"/>
    <property type="match status" value="1"/>
</dbReference>
<sequence>MASFLWHKLISFYCFFLSLAVLLCYGRAETSSVAAMYVFGDSLVDVGNNNYLSLSLIKADIPYNGVDYPSKKATGRFSNGKNAADFISEQLGLATAPPYLSQPDSVFVKGVSFASGGAGIFNTTDQSLLKGTIPLPHQVGYFSTVRQRLVKEMGSSAVQEHLSKSLFPVVIGNNDIINYFNTGSDMQKKYTPQQYVTLMVSNLKELLKGIYGLGARRFLLVGLPPIGCAPKQRYTSATNECNEEVNNWSKKFNEEVRQMLPELQVELKDFRYSYFDTYSVFVDFIENPAIYGFNETKAACCGLGKLRAKLPCTPLALYCSDRNSHVFWDVYHPTEAAARIFISKLFDGSGDYVSPITVKQLISM</sequence>
<evidence type="ECO:0000313" key="6">
    <source>
        <dbReference type="Proteomes" id="UP001190926"/>
    </source>
</evidence>
<dbReference type="InterPro" id="IPR051058">
    <property type="entry name" value="GDSL_Est/Lipase"/>
</dbReference>
<dbReference type="InterPro" id="IPR001087">
    <property type="entry name" value="GDSL"/>
</dbReference>
<evidence type="ECO:0000256" key="2">
    <source>
        <dbReference type="ARBA" id="ARBA00022801"/>
    </source>
</evidence>